<keyword evidence="10" id="KW-0520">NAD</keyword>
<dbReference type="GO" id="GO:0008137">
    <property type="term" value="F:NADH dehydrogenase (ubiquinone) activity"/>
    <property type="evidence" value="ECO:0007669"/>
    <property type="project" value="UniProtKB-EC"/>
</dbReference>
<keyword evidence="7 12" id="KW-1133">Transmembrane helix</keyword>
<protein>
    <recommendedName>
        <fullName evidence="4 11">NADH-ubiquinone oxidoreductase chain 1</fullName>
        <ecNumber evidence="11">7.1.1.2</ecNumber>
    </recommendedName>
</protein>
<dbReference type="PANTHER" id="PTHR11432:SF3">
    <property type="entry name" value="NADH-UBIQUINONE OXIDOREDUCTASE CHAIN 1"/>
    <property type="match status" value="1"/>
</dbReference>
<evidence type="ECO:0000313" key="13">
    <source>
        <dbReference type="EMBL" id="ANQ92683.1"/>
    </source>
</evidence>
<comment type="similarity">
    <text evidence="3 10">Belongs to the complex I subunit 1 family.</text>
</comment>
<dbReference type="InterPro" id="IPR001694">
    <property type="entry name" value="NADH_UbQ_OxRdtase_su1/FPO"/>
</dbReference>
<evidence type="ECO:0000256" key="7">
    <source>
        <dbReference type="ARBA" id="ARBA00022989"/>
    </source>
</evidence>
<dbReference type="GO" id="GO:0009060">
    <property type="term" value="P:aerobic respiration"/>
    <property type="evidence" value="ECO:0007669"/>
    <property type="project" value="TreeGrafter"/>
</dbReference>
<feature type="transmembrane region" description="Helical" evidence="12">
    <location>
        <begin position="82"/>
        <end position="103"/>
    </location>
</feature>
<comment type="function">
    <text evidence="1">Core subunit of the mitochondrial membrane respiratory chain NADH dehydrogenase (Complex I) that is believed to belong to the minimal assembly required for catalysis. Complex I functions in the transfer of electrons from NADH to the respiratory chain. The immediate electron acceptor for the enzyme is believed to be ubiquinone.</text>
</comment>
<keyword evidence="11 13" id="KW-0496">Mitochondrion</keyword>
<evidence type="ECO:0000256" key="11">
    <source>
        <dbReference type="RuleBase" id="RU000473"/>
    </source>
</evidence>
<reference evidence="13" key="1">
    <citation type="submission" date="2015-11" db="EMBL/GenBank/DDBJ databases">
        <authorList>
            <person name="Zhang Y."/>
            <person name="Guo Z."/>
        </authorList>
    </citation>
    <scope>NUCLEOTIDE SEQUENCE</scope>
</reference>
<evidence type="ECO:0000256" key="12">
    <source>
        <dbReference type="SAM" id="Phobius"/>
    </source>
</evidence>
<dbReference type="PROSITE" id="PS00668">
    <property type="entry name" value="COMPLEX1_ND1_2"/>
    <property type="match status" value="1"/>
</dbReference>
<feature type="transmembrane region" description="Helical" evidence="12">
    <location>
        <begin position="12"/>
        <end position="37"/>
    </location>
</feature>
<evidence type="ECO:0000256" key="8">
    <source>
        <dbReference type="ARBA" id="ARBA00023075"/>
    </source>
</evidence>
<evidence type="ECO:0000256" key="6">
    <source>
        <dbReference type="ARBA" id="ARBA00022692"/>
    </source>
</evidence>
<feature type="transmembrane region" description="Helical" evidence="12">
    <location>
        <begin position="233"/>
        <end position="255"/>
    </location>
</feature>
<feature type="transmembrane region" description="Helical" evidence="12">
    <location>
        <begin position="299"/>
        <end position="317"/>
    </location>
</feature>
<evidence type="ECO:0000256" key="10">
    <source>
        <dbReference type="RuleBase" id="RU000471"/>
    </source>
</evidence>
<geneLocation type="mitochondrion" evidence="13"/>
<dbReference type="GO" id="GO:0003954">
    <property type="term" value="F:NADH dehydrogenase activity"/>
    <property type="evidence" value="ECO:0007669"/>
    <property type="project" value="TreeGrafter"/>
</dbReference>
<comment type="catalytic activity">
    <reaction evidence="11">
        <text>a ubiquinone + NADH + 5 H(+)(in) = a ubiquinol + NAD(+) + 4 H(+)(out)</text>
        <dbReference type="Rhea" id="RHEA:29091"/>
        <dbReference type="Rhea" id="RHEA-COMP:9565"/>
        <dbReference type="Rhea" id="RHEA-COMP:9566"/>
        <dbReference type="ChEBI" id="CHEBI:15378"/>
        <dbReference type="ChEBI" id="CHEBI:16389"/>
        <dbReference type="ChEBI" id="CHEBI:17976"/>
        <dbReference type="ChEBI" id="CHEBI:57540"/>
        <dbReference type="ChEBI" id="CHEBI:57945"/>
        <dbReference type="EC" id="7.1.1.2"/>
    </reaction>
</comment>
<dbReference type="PANTHER" id="PTHR11432">
    <property type="entry name" value="NADH DEHYDROGENASE SUBUNIT 1"/>
    <property type="match status" value="1"/>
</dbReference>
<dbReference type="InterPro" id="IPR018086">
    <property type="entry name" value="NADH_UbQ_OxRdtase_su1_CS"/>
</dbReference>
<gene>
    <name evidence="13" type="primary">ND1</name>
</gene>
<keyword evidence="6 10" id="KW-0812">Transmembrane</keyword>
<evidence type="ECO:0000256" key="3">
    <source>
        <dbReference type="ARBA" id="ARBA00010535"/>
    </source>
</evidence>
<dbReference type="EC" id="7.1.1.2" evidence="11"/>
<feature type="transmembrane region" description="Helical" evidence="12">
    <location>
        <begin position="186"/>
        <end position="204"/>
    </location>
</feature>
<feature type="transmembrane region" description="Helical" evidence="12">
    <location>
        <begin position="261"/>
        <end position="279"/>
    </location>
</feature>
<keyword evidence="5" id="KW-0813">Transport</keyword>
<dbReference type="Pfam" id="PF00146">
    <property type="entry name" value="NADHdh"/>
    <property type="match status" value="1"/>
</dbReference>
<keyword evidence="9 12" id="KW-0472">Membrane</keyword>
<keyword evidence="8 11" id="KW-0830">Ubiquinone</keyword>
<evidence type="ECO:0000256" key="4">
    <source>
        <dbReference type="ARBA" id="ARBA00021009"/>
    </source>
</evidence>
<evidence type="ECO:0000256" key="9">
    <source>
        <dbReference type="ARBA" id="ARBA00023136"/>
    </source>
</evidence>
<evidence type="ECO:0000256" key="5">
    <source>
        <dbReference type="ARBA" id="ARBA00022448"/>
    </source>
</evidence>
<proteinExistence type="inferred from homology"/>
<accession>A0A1L2F0N6</accession>
<dbReference type="GO" id="GO:0005743">
    <property type="term" value="C:mitochondrial inner membrane"/>
    <property type="evidence" value="ECO:0007669"/>
    <property type="project" value="UniProtKB-SubCell"/>
</dbReference>
<evidence type="ECO:0000256" key="1">
    <source>
        <dbReference type="ARBA" id="ARBA00003257"/>
    </source>
</evidence>
<organism evidence="13">
    <name type="scientific">Bathynomus sp. YS-2016</name>
    <dbReference type="NCBI Taxonomy" id="1863031"/>
    <lineage>
        <taxon>Eukaryota</taxon>
        <taxon>Metazoa</taxon>
        <taxon>Ecdysozoa</taxon>
        <taxon>Arthropoda</taxon>
        <taxon>Crustacea</taxon>
        <taxon>Multicrustacea</taxon>
        <taxon>Malacostraca</taxon>
        <taxon>Eumalacostraca</taxon>
        <taxon>Peracarida</taxon>
        <taxon>Isopoda</taxon>
        <taxon>Cirolanidae</taxon>
        <taxon>Bathynomus</taxon>
    </lineage>
</organism>
<feature type="transmembrane region" description="Helical" evidence="12">
    <location>
        <begin position="156"/>
        <end position="174"/>
    </location>
</feature>
<feature type="transmembrane region" description="Helical" evidence="12">
    <location>
        <begin position="115"/>
        <end position="135"/>
    </location>
</feature>
<dbReference type="AlphaFoldDB" id="A0A1L2F0N6"/>
<sequence length="322" mass="35352">MGPMAMLCPSEFILAILTKLIILFICVLIGVAFVTIYERKILSYMQIRKGPNKVGLKGVLQPFSDALKLFTKGGLWLSFSNIPLYLASPVLSLGIMLLLWFSIPSSLGVGEVSLGLIFILCCLSVGVYPTLGAGWSSNSKYSLLGSLRAVAQMISYEVSLALILLGFILLTLSLETSDLLRQGGHWALFLSLPLAGVWLATSLAEMNRTPFDFAEGESELVSGFNTEYSGGGFALFFLAEYGSILFMSTLFVVIFLGGLDLSLLFPIKVAWLAFLFVWARGTLPRFRYDKLMSLAWKTFLPMSLMYLIFFLGLVYLLDGAGV</sequence>
<evidence type="ECO:0000256" key="2">
    <source>
        <dbReference type="ARBA" id="ARBA00004225"/>
    </source>
</evidence>
<dbReference type="EMBL" id="KU057374">
    <property type="protein sequence ID" value="ANQ92683.1"/>
    <property type="molecule type" value="Genomic_DNA"/>
</dbReference>
<name>A0A1L2F0N6_9CRUS</name>
<comment type="subcellular location">
    <subcellularLocation>
        <location evidence="10">Mitochondrion inner membrane</location>
        <topology evidence="10">Multi-pass membrane protein</topology>
    </subcellularLocation>
    <subcellularLocation>
        <location evidence="2">Mitochondrion membrane</location>
        <topology evidence="2">Multi-pass membrane protein</topology>
    </subcellularLocation>
</comment>
<dbReference type="PROSITE" id="PS00667">
    <property type="entry name" value="COMPLEX1_ND1_1"/>
    <property type="match status" value="1"/>
</dbReference>
<dbReference type="HAMAP" id="MF_01350">
    <property type="entry name" value="NDH1_NuoH"/>
    <property type="match status" value="1"/>
</dbReference>